<evidence type="ECO:0000259" key="7">
    <source>
        <dbReference type="Pfam" id="PF08281"/>
    </source>
</evidence>
<accession>A0A1B2E7E6</accession>
<dbReference type="PANTHER" id="PTHR43133:SF8">
    <property type="entry name" value="RNA POLYMERASE SIGMA FACTOR HI_1459-RELATED"/>
    <property type="match status" value="1"/>
</dbReference>
<dbReference type="KEGG" id="pib:BBD41_26340"/>
<dbReference type="InterPro" id="IPR013249">
    <property type="entry name" value="RNA_pol_sigma70_r4_t2"/>
</dbReference>
<reference evidence="8" key="1">
    <citation type="submission" date="2016-08" db="EMBL/GenBank/DDBJ databases">
        <title>Complete Genome Seqeunce of Paenibacillus sp. nov. IHBB 9852 from high altitute lake of Indian trans-Himalayas.</title>
        <authorList>
            <person name="Kiran S."/>
            <person name="Swarnkar M.K."/>
            <person name="Rana A."/>
            <person name="Tewari R."/>
            <person name="Gulati A."/>
        </authorList>
    </citation>
    <scope>NUCLEOTIDE SEQUENCE [LARGE SCALE GENOMIC DNA]</scope>
    <source>
        <strain evidence="8">IHBB 9852</strain>
    </source>
</reference>
<proteinExistence type="inferred from homology"/>
<dbReference type="GO" id="GO:0016987">
    <property type="term" value="F:sigma factor activity"/>
    <property type="evidence" value="ECO:0007669"/>
    <property type="project" value="UniProtKB-KW"/>
</dbReference>
<dbReference type="PANTHER" id="PTHR43133">
    <property type="entry name" value="RNA POLYMERASE ECF-TYPE SIGMA FACTO"/>
    <property type="match status" value="1"/>
</dbReference>
<feature type="domain" description="RNA polymerase sigma-70 region 2" evidence="6">
    <location>
        <begin position="34"/>
        <end position="98"/>
    </location>
</feature>
<keyword evidence="5" id="KW-0804">Transcription</keyword>
<dbReference type="AlphaFoldDB" id="A0A1B2E7E6"/>
<name>A0A1B2E7E6_9BACL</name>
<dbReference type="InterPro" id="IPR013324">
    <property type="entry name" value="RNA_pol_sigma_r3/r4-like"/>
</dbReference>
<keyword evidence="3" id="KW-0731">Sigma factor</keyword>
<evidence type="ECO:0000256" key="4">
    <source>
        <dbReference type="ARBA" id="ARBA00023125"/>
    </source>
</evidence>
<dbReference type="EMBL" id="CP016809">
    <property type="protein sequence ID" value="ANY75812.1"/>
    <property type="molecule type" value="Genomic_DNA"/>
</dbReference>
<organism evidence="8">
    <name type="scientific">Paenibacillus ihbetae</name>
    <dbReference type="NCBI Taxonomy" id="1870820"/>
    <lineage>
        <taxon>Bacteria</taxon>
        <taxon>Bacillati</taxon>
        <taxon>Bacillota</taxon>
        <taxon>Bacilli</taxon>
        <taxon>Bacillales</taxon>
        <taxon>Paenibacillaceae</taxon>
        <taxon>Paenibacillus</taxon>
    </lineage>
</organism>
<dbReference type="SUPFAM" id="SSF88946">
    <property type="entry name" value="Sigma2 domain of RNA polymerase sigma factors"/>
    <property type="match status" value="1"/>
</dbReference>
<evidence type="ECO:0000256" key="1">
    <source>
        <dbReference type="ARBA" id="ARBA00010641"/>
    </source>
</evidence>
<evidence type="ECO:0000256" key="2">
    <source>
        <dbReference type="ARBA" id="ARBA00023015"/>
    </source>
</evidence>
<dbReference type="RefSeq" id="WP_099479615.1">
    <property type="nucleotide sequence ID" value="NZ_CP016809.1"/>
</dbReference>
<dbReference type="InterPro" id="IPR039425">
    <property type="entry name" value="RNA_pol_sigma-70-like"/>
</dbReference>
<dbReference type="Gene3D" id="1.10.1740.10">
    <property type="match status" value="1"/>
</dbReference>
<dbReference type="InterPro" id="IPR014284">
    <property type="entry name" value="RNA_pol_sigma-70_dom"/>
</dbReference>
<evidence type="ECO:0000256" key="5">
    <source>
        <dbReference type="ARBA" id="ARBA00023163"/>
    </source>
</evidence>
<dbReference type="NCBIfam" id="TIGR02937">
    <property type="entry name" value="sigma70-ECF"/>
    <property type="match status" value="1"/>
</dbReference>
<dbReference type="Pfam" id="PF04542">
    <property type="entry name" value="Sigma70_r2"/>
    <property type="match status" value="1"/>
</dbReference>
<dbReference type="Gene3D" id="1.20.140.160">
    <property type="match status" value="1"/>
</dbReference>
<comment type="similarity">
    <text evidence="1">Belongs to the sigma-70 factor family. ECF subfamily.</text>
</comment>
<dbReference type="GO" id="GO:0003677">
    <property type="term" value="F:DNA binding"/>
    <property type="evidence" value="ECO:0007669"/>
    <property type="project" value="UniProtKB-KW"/>
</dbReference>
<keyword evidence="2" id="KW-0805">Transcription regulation</keyword>
<dbReference type="InterPro" id="IPR007627">
    <property type="entry name" value="RNA_pol_sigma70_r2"/>
</dbReference>
<evidence type="ECO:0000259" key="6">
    <source>
        <dbReference type="Pfam" id="PF04542"/>
    </source>
</evidence>
<evidence type="ECO:0000313" key="8">
    <source>
        <dbReference type="EMBL" id="ANY75812.1"/>
    </source>
</evidence>
<sequence length="581" mass="66113">MEVTADKRTDWDEMEDSELVIRAQAGEREAFGELVRRHRAKVYGYARAITQESYLAEDIVQDALMRAFLHLSKLVDAGRFLPWMQRIVRNQAYTRLKARPTLQEQTFTELEGGGRLNGQEDGEWNDLDRILFRLNRTANEAAASANAPEEKLIQKETLHTLTDIIHCLKPRERMIFESHFFDQLSPQEIAKLFQLSSANVYQIISRSRKKVIQEKIRVTVDSYMKTRRDMGIMSKRILDYGKAFHDTGTWTTAADVIYKMLQFTDRKLSLPMVMGLTGHAFRINIVPKTVHIAGPTGYNFSEVLPRGLHNIGFHAKVIDGMSPNIGENSNLLDPSLTGKDAMGKRSIHRELPRALDLIHRSLDQGIPVLAWDLFFPEFGTIYGYDDETRLLYAEECGKVETLQFDHLGRSVLEEIFVLAVDGKVDLTLKQQLRLALESAIEHYEGRESAIPANCVKGLAAYDTWLEALEGGVIEPNGHAYNVAVLRDGRYFGAEFFKELKQAWHLEEKSAELIRHFDEASALYEGMYEKLDELHRMFPFPQGGQPNDPLTAREARGLVEGIKPLESKALECMKEILALIGD</sequence>
<dbReference type="GO" id="GO:0006352">
    <property type="term" value="P:DNA-templated transcription initiation"/>
    <property type="evidence" value="ECO:0007669"/>
    <property type="project" value="InterPro"/>
</dbReference>
<evidence type="ECO:0000256" key="3">
    <source>
        <dbReference type="ARBA" id="ARBA00023082"/>
    </source>
</evidence>
<dbReference type="InterPro" id="IPR013325">
    <property type="entry name" value="RNA_pol_sigma_r2"/>
</dbReference>
<protein>
    <submittedName>
        <fullName evidence="8">RNA polymerase subunit sigma-24</fullName>
    </submittedName>
</protein>
<gene>
    <name evidence="8" type="ORF">BBD41_26340</name>
</gene>
<dbReference type="SUPFAM" id="SSF88659">
    <property type="entry name" value="Sigma3 and sigma4 domains of RNA polymerase sigma factors"/>
    <property type="match status" value="1"/>
</dbReference>
<dbReference type="CDD" id="cd06171">
    <property type="entry name" value="Sigma70_r4"/>
    <property type="match status" value="1"/>
</dbReference>
<feature type="domain" description="RNA polymerase sigma factor 70 region 4 type 2" evidence="7">
    <location>
        <begin position="161"/>
        <end position="210"/>
    </location>
</feature>
<dbReference type="Pfam" id="PF08281">
    <property type="entry name" value="Sigma70_r4_2"/>
    <property type="match status" value="1"/>
</dbReference>
<keyword evidence="4" id="KW-0238">DNA-binding</keyword>